<reference evidence="4" key="1">
    <citation type="submission" date="2017-08" db="EMBL/GenBank/DDBJ databases">
        <title>A dynamic microbial community with high functional redundancy inhabits the cold, oxic subseafloor aquifer.</title>
        <authorList>
            <person name="Tully B.J."/>
            <person name="Wheat C.G."/>
            <person name="Glazer B.T."/>
            <person name="Huber J.A."/>
        </authorList>
    </citation>
    <scope>NUCLEOTIDE SEQUENCE [LARGE SCALE GENOMIC DNA]</scope>
</reference>
<gene>
    <name evidence="3" type="ORF">COB67_10195</name>
</gene>
<proteinExistence type="predicted"/>
<keyword evidence="2" id="KW-0472">Membrane</keyword>
<feature type="transmembrane region" description="Helical" evidence="2">
    <location>
        <begin position="85"/>
        <end position="106"/>
    </location>
</feature>
<keyword evidence="1" id="KW-0175">Coiled coil</keyword>
<keyword evidence="2" id="KW-0812">Transmembrane</keyword>
<comment type="caution">
    <text evidence="3">The sequence shown here is derived from an EMBL/GenBank/DDBJ whole genome shotgun (WGS) entry which is preliminary data.</text>
</comment>
<dbReference type="Proteomes" id="UP000218113">
    <property type="component" value="Unassembled WGS sequence"/>
</dbReference>
<accession>A0A2A4SY27</accession>
<feature type="coiled-coil region" evidence="1">
    <location>
        <begin position="39"/>
        <end position="66"/>
    </location>
</feature>
<dbReference type="AlphaFoldDB" id="A0A2A4SY27"/>
<evidence type="ECO:0000256" key="2">
    <source>
        <dbReference type="SAM" id="Phobius"/>
    </source>
</evidence>
<sequence>MKILLIILLLSPLFLNGKNNESLLLEKINAQESRIDSIIDEFNKENDNLNKELSDLKDKYEFQSKVNELTINSISNQLTAASYNLTIFGILFGLAAIGVGVYITFVERKIIKISEKNVLLLSKSQAIKKEVESINKLIQDDIYGLFLKIKREETLHILNRLLKVPKDISNLLDELLSRDLEKEDYNILKKAYLQLDNSEKTKAYTEKYELVFFQQFLDLILKDEDIGEKLIPTYPRGIRCCFDNDILKSTKDFIKVIINLGIDKKEKEINSYFSGLSNSSFKDSKEIYKIFFDGLLTRENQFTFYNIISNNDSTKVGKNNFGTLLKVSYEKVEDLTVTEKAILEEITEA</sequence>
<evidence type="ECO:0000313" key="3">
    <source>
        <dbReference type="EMBL" id="PCI26296.1"/>
    </source>
</evidence>
<evidence type="ECO:0000313" key="4">
    <source>
        <dbReference type="Proteomes" id="UP000218113"/>
    </source>
</evidence>
<dbReference type="EMBL" id="NVSR01000097">
    <property type="protein sequence ID" value="PCI26296.1"/>
    <property type="molecule type" value="Genomic_DNA"/>
</dbReference>
<name>A0A2A4SY27_9DELT</name>
<organism evidence="3 4">
    <name type="scientific">SAR324 cluster bacterium</name>
    <dbReference type="NCBI Taxonomy" id="2024889"/>
    <lineage>
        <taxon>Bacteria</taxon>
        <taxon>Deltaproteobacteria</taxon>
        <taxon>SAR324 cluster</taxon>
    </lineage>
</organism>
<protein>
    <submittedName>
        <fullName evidence="3">Uncharacterized protein</fullName>
    </submittedName>
</protein>
<evidence type="ECO:0000256" key="1">
    <source>
        <dbReference type="SAM" id="Coils"/>
    </source>
</evidence>
<keyword evidence="2" id="KW-1133">Transmembrane helix</keyword>